<keyword evidence="3" id="KW-1185">Reference proteome</keyword>
<dbReference type="RefSeq" id="WP_311388445.1">
    <property type="nucleotide sequence ID" value="NZ_JAVRHU010000005.1"/>
</dbReference>
<evidence type="ECO:0000313" key="3">
    <source>
        <dbReference type="Proteomes" id="UP001250662"/>
    </source>
</evidence>
<evidence type="ECO:0000256" key="1">
    <source>
        <dbReference type="SAM" id="SignalP"/>
    </source>
</evidence>
<accession>A0ABU3BKT5</accession>
<keyword evidence="1" id="KW-0732">Signal</keyword>
<feature type="chain" id="PRO_5045174820" evidence="1">
    <location>
        <begin position="20"/>
        <end position="80"/>
    </location>
</feature>
<evidence type="ECO:0000313" key="2">
    <source>
        <dbReference type="EMBL" id="MDT0622781.1"/>
    </source>
</evidence>
<comment type="caution">
    <text evidence="2">The sequence shown here is derived from an EMBL/GenBank/DDBJ whole genome shotgun (WGS) entry which is preliminary data.</text>
</comment>
<protein>
    <submittedName>
        <fullName evidence="2">Uncharacterized protein</fullName>
    </submittedName>
</protein>
<proteinExistence type="predicted"/>
<organism evidence="2 3">
    <name type="scientific">Croceitalea vernalis</name>
    <dbReference type="NCBI Taxonomy" id="3075599"/>
    <lineage>
        <taxon>Bacteria</taxon>
        <taxon>Pseudomonadati</taxon>
        <taxon>Bacteroidota</taxon>
        <taxon>Flavobacteriia</taxon>
        <taxon>Flavobacteriales</taxon>
        <taxon>Flavobacteriaceae</taxon>
        <taxon>Croceitalea</taxon>
    </lineage>
</organism>
<gene>
    <name evidence="2" type="ORF">RM520_14220</name>
</gene>
<name>A0ABU3BKT5_9FLAO</name>
<feature type="signal peptide" evidence="1">
    <location>
        <begin position="1"/>
        <end position="19"/>
    </location>
</feature>
<dbReference type="EMBL" id="JAVRHU010000005">
    <property type="protein sequence ID" value="MDT0622781.1"/>
    <property type="molecule type" value="Genomic_DNA"/>
</dbReference>
<sequence>MKVILTFIAVIFFTTSAFTQSTIEEVKVETTTASVELNVENELTEEIKTETEVARLYMFKNSRIKKALAFRTKRNKSKLA</sequence>
<dbReference type="Proteomes" id="UP001250662">
    <property type="component" value="Unassembled WGS sequence"/>
</dbReference>
<reference evidence="2 3" key="1">
    <citation type="submission" date="2023-09" db="EMBL/GenBank/DDBJ databases">
        <authorList>
            <person name="Rey-Velasco X."/>
        </authorList>
    </citation>
    <scope>NUCLEOTIDE SEQUENCE [LARGE SCALE GENOMIC DNA]</scope>
    <source>
        <strain evidence="2 3">P007</strain>
    </source>
</reference>